<reference evidence="2 3" key="1">
    <citation type="journal article" date="2021" name="Elife">
        <title>Chloroplast acquisition without the gene transfer in kleptoplastic sea slugs, Plakobranchus ocellatus.</title>
        <authorList>
            <person name="Maeda T."/>
            <person name="Takahashi S."/>
            <person name="Yoshida T."/>
            <person name="Shimamura S."/>
            <person name="Takaki Y."/>
            <person name="Nagai Y."/>
            <person name="Toyoda A."/>
            <person name="Suzuki Y."/>
            <person name="Arimoto A."/>
            <person name="Ishii H."/>
            <person name="Satoh N."/>
            <person name="Nishiyama T."/>
            <person name="Hasebe M."/>
            <person name="Maruyama T."/>
            <person name="Minagawa J."/>
            <person name="Obokata J."/>
            <person name="Shigenobu S."/>
        </authorList>
    </citation>
    <scope>NUCLEOTIDE SEQUENCE [LARGE SCALE GENOMIC DNA]</scope>
</reference>
<dbReference type="Proteomes" id="UP000735302">
    <property type="component" value="Unassembled WGS sequence"/>
</dbReference>
<evidence type="ECO:0000313" key="3">
    <source>
        <dbReference type="Proteomes" id="UP000735302"/>
    </source>
</evidence>
<feature type="compositionally biased region" description="Acidic residues" evidence="1">
    <location>
        <begin position="518"/>
        <end position="530"/>
    </location>
</feature>
<dbReference type="PANTHER" id="PTHR14492">
    <property type="entry name" value="JBTS17"/>
    <property type="match status" value="1"/>
</dbReference>
<feature type="region of interest" description="Disordered" evidence="1">
    <location>
        <begin position="135"/>
        <end position="178"/>
    </location>
</feature>
<keyword evidence="3" id="KW-1185">Reference proteome</keyword>
<dbReference type="PANTHER" id="PTHR14492:SF4">
    <property type="entry name" value="CILIOGENESIS AND PLANAR POLARITY EFFECTOR 1"/>
    <property type="match status" value="1"/>
</dbReference>
<name>A0AAV4BPR6_9GAST</name>
<evidence type="ECO:0000313" key="2">
    <source>
        <dbReference type="EMBL" id="GFO21001.1"/>
    </source>
</evidence>
<feature type="region of interest" description="Disordered" evidence="1">
    <location>
        <begin position="489"/>
        <end position="545"/>
    </location>
</feature>
<protein>
    <submittedName>
        <fullName evidence="2">Uncharacterized protein</fullName>
    </submittedName>
</protein>
<organism evidence="2 3">
    <name type="scientific">Plakobranchus ocellatus</name>
    <dbReference type="NCBI Taxonomy" id="259542"/>
    <lineage>
        <taxon>Eukaryota</taxon>
        <taxon>Metazoa</taxon>
        <taxon>Spiralia</taxon>
        <taxon>Lophotrochozoa</taxon>
        <taxon>Mollusca</taxon>
        <taxon>Gastropoda</taxon>
        <taxon>Heterobranchia</taxon>
        <taxon>Euthyneura</taxon>
        <taxon>Panpulmonata</taxon>
        <taxon>Sacoglossa</taxon>
        <taxon>Placobranchoidea</taxon>
        <taxon>Plakobranchidae</taxon>
        <taxon>Plakobranchus</taxon>
    </lineage>
</organism>
<feature type="region of interest" description="Disordered" evidence="1">
    <location>
        <begin position="1"/>
        <end position="95"/>
    </location>
</feature>
<feature type="compositionally biased region" description="Basic and acidic residues" evidence="1">
    <location>
        <begin position="531"/>
        <end position="545"/>
    </location>
</feature>
<dbReference type="AlphaFoldDB" id="A0AAV4BPR6"/>
<sequence>MKSQARPREAQQGGHMRGALSELHNLQAETAGYLPPPPPPQHQQRLPPPPYDHPSLPLLTISGPPQPSQPTPAPGFFPLLRILPPGASEHEMQRTRIEETRQRLLQKFQQQVLQDKENMDQASLAQRLLHLEPQAEAQESARSEKSQASERLPSEREESKHEAAEPERAASAQSTASAALDASLTEGARAGSADVSINDGYALPRGIFESYLQLGEHLIGPESGQTSAAFQLKMAQAMQKQVEKRVRPKVDFSTMTHEQVDSAMGTDPAMEVVRTAEAATSITRDTGVDPIEEAVRDYNLRRHNNVIPPDIFMGLRFADQDGQAGVAASAPSDEPSKGRSYLNVVDIRASAVLRNISERTQAQDKQEEGTGSVDLDSALLASQRAALQMGGLEDSLREKLAPQTRSSEARGHDSLTVRMFDQLRAGREDRMSVAVMPRSSMSEPKTAMLRRLQDMSDQIRAIDDMSQNIEREFKSSHLLLNTIQDVNASIQRSRSPSPDRLRVSPPRHKELRYSLEESTQEFDEREEDEEVKLGKKDKSWLVDIE</sequence>
<proteinExistence type="predicted"/>
<feature type="compositionally biased region" description="Pro residues" evidence="1">
    <location>
        <begin position="64"/>
        <end position="75"/>
    </location>
</feature>
<feature type="compositionally biased region" description="Basic and acidic residues" evidence="1">
    <location>
        <begin position="497"/>
        <end position="515"/>
    </location>
</feature>
<gene>
    <name evidence="2" type="ORF">PoB_004750600</name>
</gene>
<feature type="compositionally biased region" description="Low complexity" evidence="1">
    <location>
        <begin position="53"/>
        <end position="63"/>
    </location>
</feature>
<feature type="compositionally biased region" description="Low complexity" evidence="1">
    <location>
        <begin position="169"/>
        <end position="178"/>
    </location>
</feature>
<feature type="compositionally biased region" description="Basic and acidic residues" evidence="1">
    <location>
        <begin position="139"/>
        <end position="168"/>
    </location>
</feature>
<dbReference type="InterPro" id="IPR028236">
    <property type="entry name" value="CPLANE1"/>
</dbReference>
<accession>A0AAV4BPR6</accession>
<dbReference type="EMBL" id="BLXT01005251">
    <property type="protein sequence ID" value="GFO21001.1"/>
    <property type="molecule type" value="Genomic_DNA"/>
</dbReference>
<evidence type="ECO:0000256" key="1">
    <source>
        <dbReference type="SAM" id="MobiDB-lite"/>
    </source>
</evidence>
<feature type="compositionally biased region" description="Pro residues" evidence="1">
    <location>
        <begin position="34"/>
        <end position="52"/>
    </location>
</feature>
<comment type="caution">
    <text evidence="2">The sequence shown here is derived from an EMBL/GenBank/DDBJ whole genome shotgun (WGS) entry which is preliminary data.</text>
</comment>